<dbReference type="PATRIC" id="fig|1121318.3.peg.250"/>
<dbReference type="CDD" id="cd05403">
    <property type="entry name" value="NT_KNTase_like"/>
    <property type="match status" value="1"/>
</dbReference>
<dbReference type="InterPro" id="IPR043519">
    <property type="entry name" value="NT_sf"/>
</dbReference>
<organism evidence="2 3">
    <name type="scientific">Clostridium homopropionicum DSM 5847</name>
    <dbReference type="NCBI Taxonomy" id="1121318"/>
    <lineage>
        <taxon>Bacteria</taxon>
        <taxon>Bacillati</taxon>
        <taxon>Bacillota</taxon>
        <taxon>Clostridia</taxon>
        <taxon>Eubacteriales</taxon>
        <taxon>Clostridiaceae</taxon>
        <taxon>Clostridium</taxon>
    </lineage>
</organism>
<dbReference type="AlphaFoldDB" id="A0A0L6ZEB5"/>
<dbReference type="Gene3D" id="3.30.460.10">
    <property type="entry name" value="Beta Polymerase, domain 2"/>
    <property type="match status" value="1"/>
</dbReference>
<proteinExistence type="predicted"/>
<comment type="caution">
    <text evidence="2">The sequence shown here is derived from an EMBL/GenBank/DDBJ whole genome shotgun (WGS) entry which is preliminary data.</text>
</comment>
<dbReference type="EMBL" id="LHUR01000009">
    <property type="protein sequence ID" value="KOA21324.1"/>
    <property type="molecule type" value="Genomic_DNA"/>
</dbReference>
<name>A0A0L6ZEB5_9CLOT</name>
<dbReference type="STRING" id="36844.SAMN04488501_12714"/>
<accession>A0A0L6ZEB5</accession>
<dbReference type="Pfam" id="PF18765">
    <property type="entry name" value="Polbeta"/>
    <property type="match status" value="1"/>
</dbReference>
<feature type="domain" description="Polymerase beta nucleotidyltransferase" evidence="1">
    <location>
        <begin position="16"/>
        <end position="103"/>
    </location>
</feature>
<dbReference type="PANTHER" id="PTHR43852:SF3">
    <property type="entry name" value="NUCLEOTIDYLTRANSFERASE"/>
    <property type="match status" value="1"/>
</dbReference>
<dbReference type="SUPFAM" id="SSF81301">
    <property type="entry name" value="Nucleotidyltransferase"/>
    <property type="match status" value="1"/>
</dbReference>
<dbReference type="InterPro" id="IPR052930">
    <property type="entry name" value="TA_antitoxin_MntA"/>
</dbReference>
<evidence type="ECO:0000259" key="1">
    <source>
        <dbReference type="Pfam" id="PF18765"/>
    </source>
</evidence>
<keyword evidence="2" id="KW-0808">Transferase</keyword>
<dbReference type="Proteomes" id="UP000037043">
    <property type="component" value="Unassembled WGS sequence"/>
</dbReference>
<evidence type="ECO:0000313" key="2">
    <source>
        <dbReference type="EMBL" id="KOA21324.1"/>
    </source>
</evidence>
<sequence>MELDKLEMKLIKFIDDISIKYKIKFAYLFGSRARGDNKNNSDIDIALFFEKDYDPMEETFIRGNIAEDGMTFFNMPFDVISLNNAPLLLKYQIVKEGIVLKDNYERSTFESLVLREYFDFKYYSDIYDEAIINSIKAGDYFWRG</sequence>
<protein>
    <submittedName>
        <fullName evidence="2">Nucleotidyltransferase domain protein</fullName>
    </submittedName>
</protein>
<dbReference type="RefSeq" id="WP_052219857.1">
    <property type="nucleotide sequence ID" value="NZ_LHUR01000009.1"/>
</dbReference>
<dbReference type="NCBIfam" id="NF047752">
    <property type="entry name" value="MntA_antitoxin"/>
    <property type="match status" value="1"/>
</dbReference>
<keyword evidence="3" id="KW-1185">Reference proteome</keyword>
<evidence type="ECO:0000313" key="3">
    <source>
        <dbReference type="Proteomes" id="UP000037043"/>
    </source>
</evidence>
<dbReference type="GO" id="GO:0016740">
    <property type="term" value="F:transferase activity"/>
    <property type="evidence" value="ECO:0007669"/>
    <property type="project" value="UniProtKB-KW"/>
</dbReference>
<dbReference type="PANTHER" id="PTHR43852">
    <property type="entry name" value="NUCLEOTIDYLTRANSFERASE"/>
    <property type="match status" value="1"/>
</dbReference>
<dbReference type="InterPro" id="IPR041633">
    <property type="entry name" value="Polbeta"/>
</dbReference>
<reference evidence="3" key="1">
    <citation type="submission" date="2015-08" db="EMBL/GenBank/DDBJ databases">
        <title>Genome sequence of the strict anaerobe Clostridium homopropionicum LuHBu1 (DSM 5847T).</title>
        <authorList>
            <person name="Poehlein A."/>
            <person name="Beck M."/>
            <person name="Schiel-Bengelsdorf B."/>
            <person name="Bengelsdorf F.R."/>
            <person name="Daniel R."/>
            <person name="Duerre P."/>
        </authorList>
    </citation>
    <scope>NUCLEOTIDE SEQUENCE [LARGE SCALE GENOMIC DNA]</scope>
    <source>
        <strain evidence="3">DSM 5847</strain>
    </source>
</reference>
<gene>
    <name evidence="2" type="ORF">CLHOM_02510</name>
</gene>